<dbReference type="GO" id="GO:0005829">
    <property type="term" value="C:cytosol"/>
    <property type="evidence" value="ECO:0007669"/>
    <property type="project" value="TreeGrafter"/>
</dbReference>
<dbReference type="Pfam" id="PF01048">
    <property type="entry name" value="PNP_UDP_1"/>
    <property type="match status" value="1"/>
</dbReference>
<dbReference type="PATRIC" id="fig|1550241.5.peg.237"/>
<protein>
    <submittedName>
        <fullName evidence="2">5'-methylthioadenosine phosphorylase</fullName>
    </submittedName>
</protein>
<dbReference type="KEGG" id="thf:MA03_01165"/>
<dbReference type="InterPro" id="IPR000845">
    <property type="entry name" value="Nucleoside_phosphorylase_d"/>
</dbReference>
<dbReference type="STRING" id="1550241.MA03_01165"/>
<dbReference type="CDD" id="cd17764">
    <property type="entry name" value="MTAP_SsMTAPI_like"/>
    <property type="match status" value="1"/>
</dbReference>
<dbReference type="Proteomes" id="UP000067434">
    <property type="component" value="Chromosome"/>
</dbReference>
<sequence>MKVDRVPPRVLVVGDPGRAKLLSHTISNAVLVNENRGLLVYTGGWRGVEVAIATHGMGGAGAAIVFEELIQSGAKAIVRLGTTGGLSSRVSVGDLVVPTAAHYYHGGLFRQYFGDLSVSAAPDLELAWFLFSKAQQRGFPVHAGPVVSSDAFYAEDKAIAERWASLGALSVEMECATLFTIAMLRGIKAAAVLVVNGHLLEEDKRIVSEEEMLERTRMAGTLALDTLVSIKV</sequence>
<organism evidence="2 3">
    <name type="scientific">Infirmifilum uzonense</name>
    <dbReference type="NCBI Taxonomy" id="1550241"/>
    <lineage>
        <taxon>Archaea</taxon>
        <taxon>Thermoproteota</taxon>
        <taxon>Thermoprotei</taxon>
        <taxon>Thermofilales</taxon>
        <taxon>Thermofilaceae</taxon>
        <taxon>Infirmifilum</taxon>
    </lineage>
</organism>
<proteinExistence type="predicted"/>
<dbReference type="SUPFAM" id="SSF53167">
    <property type="entry name" value="Purine and uridine phosphorylases"/>
    <property type="match status" value="1"/>
</dbReference>
<dbReference type="InterPro" id="IPR035994">
    <property type="entry name" value="Nucleoside_phosphorylase_sf"/>
</dbReference>
<dbReference type="PANTHER" id="PTHR43691:SF11">
    <property type="entry name" value="FI09636P-RELATED"/>
    <property type="match status" value="1"/>
</dbReference>
<dbReference type="Gene3D" id="3.40.50.1580">
    <property type="entry name" value="Nucleoside phosphorylase domain"/>
    <property type="match status" value="1"/>
</dbReference>
<dbReference type="EMBL" id="CP009961">
    <property type="protein sequence ID" value="AKG39283.1"/>
    <property type="molecule type" value="Genomic_DNA"/>
</dbReference>
<evidence type="ECO:0000259" key="1">
    <source>
        <dbReference type="Pfam" id="PF01048"/>
    </source>
</evidence>
<dbReference type="AlphaFoldDB" id="A0A0F7FIM8"/>
<dbReference type="PANTHER" id="PTHR43691">
    <property type="entry name" value="URIDINE PHOSPHORYLASE"/>
    <property type="match status" value="1"/>
</dbReference>
<dbReference type="HOGENOM" id="CLU_068457_0_1_2"/>
<accession>A0A0F7FIM8</accession>
<reference evidence="2 3" key="1">
    <citation type="journal article" date="2015" name="Stand. Genomic Sci.">
        <title>Complete genome sequence of and proposal of Thermofilum uzonense sp. nov. a novel hyperthermophilic crenarchaeon and emended description of the genus Thermofilum.</title>
        <authorList>
            <person name="Toshchakov S.V."/>
            <person name="Korzhenkov A.A."/>
            <person name="Samarov N.I."/>
            <person name="Mazunin I.O."/>
            <person name="Mozhey O.I."/>
            <person name="Shmyr I.S."/>
            <person name="Derbikova K.S."/>
            <person name="Taranov E.A."/>
            <person name="Dominova I.N."/>
            <person name="Bonch-Osmolovskaya E.A."/>
            <person name="Patrushev M.V."/>
            <person name="Podosokorskaya O.A."/>
            <person name="Kublanov I.V."/>
        </authorList>
    </citation>
    <scope>NUCLEOTIDE SEQUENCE [LARGE SCALE GENOMIC DNA]</scope>
    <source>
        <strain evidence="2 3">1807-2</strain>
    </source>
</reference>
<evidence type="ECO:0000313" key="2">
    <source>
        <dbReference type="EMBL" id="AKG39283.1"/>
    </source>
</evidence>
<feature type="domain" description="Nucleoside phosphorylase" evidence="1">
    <location>
        <begin position="9"/>
        <end position="220"/>
    </location>
</feature>
<keyword evidence="3" id="KW-1185">Reference proteome</keyword>
<evidence type="ECO:0000313" key="3">
    <source>
        <dbReference type="Proteomes" id="UP000067434"/>
    </source>
</evidence>
<dbReference type="GO" id="GO:0003824">
    <property type="term" value="F:catalytic activity"/>
    <property type="evidence" value="ECO:0007669"/>
    <property type="project" value="InterPro"/>
</dbReference>
<gene>
    <name evidence="2" type="ORF">MA03_01165</name>
</gene>
<dbReference type="GO" id="GO:0009116">
    <property type="term" value="P:nucleoside metabolic process"/>
    <property type="evidence" value="ECO:0007669"/>
    <property type="project" value="InterPro"/>
</dbReference>
<name>A0A0F7FIM8_9CREN</name>